<dbReference type="InterPro" id="IPR018247">
    <property type="entry name" value="EF_Hand_1_Ca_BS"/>
</dbReference>
<feature type="domain" description="EF-hand" evidence="1">
    <location>
        <begin position="132"/>
        <end position="167"/>
    </location>
</feature>
<dbReference type="SMART" id="SM00054">
    <property type="entry name" value="EFh"/>
    <property type="match status" value="3"/>
</dbReference>
<dbReference type="Proteomes" id="UP001356095">
    <property type="component" value="Unassembled WGS sequence"/>
</dbReference>
<gene>
    <name evidence="2" type="ORF">Q8791_06020</name>
</gene>
<dbReference type="Gene3D" id="1.10.238.10">
    <property type="entry name" value="EF-hand"/>
    <property type="match status" value="1"/>
</dbReference>
<dbReference type="SUPFAM" id="SSF47473">
    <property type="entry name" value="EF-hand"/>
    <property type="match status" value="1"/>
</dbReference>
<name>A0ABU7K4L1_9ACTN</name>
<evidence type="ECO:0000259" key="1">
    <source>
        <dbReference type="PROSITE" id="PS50222"/>
    </source>
</evidence>
<sequence>MTTAVKANDRLEERFRLWDHNGNGVIERSDFEQEIEGILSRFGVDASAPGATGLRGAYLGLFDRLAQAAGTEQMSKEDFVRAAESEIVSRGDAGFSEVLQPTIQAIMAIADTDGDGEINPSELERWFAAIGLSTEQAGEAFREIDTDNDGSLTVTELVAAVRDYHLGKNDIPLLGV</sequence>
<accession>A0ABU7K4L1</accession>
<proteinExistence type="predicted"/>
<dbReference type="RefSeq" id="WP_330090576.1">
    <property type="nucleotide sequence ID" value="NZ_JAUZMY010000004.1"/>
</dbReference>
<dbReference type="InterPro" id="IPR011992">
    <property type="entry name" value="EF-hand-dom_pair"/>
</dbReference>
<evidence type="ECO:0000313" key="2">
    <source>
        <dbReference type="EMBL" id="MEE2036779.1"/>
    </source>
</evidence>
<comment type="caution">
    <text evidence="2">The sequence shown here is derived from an EMBL/GenBank/DDBJ whole genome shotgun (WGS) entry which is preliminary data.</text>
</comment>
<dbReference type="EMBL" id="JAUZMY010000004">
    <property type="protein sequence ID" value="MEE2036779.1"/>
    <property type="molecule type" value="Genomic_DNA"/>
</dbReference>
<feature type="domain" description="EF-hand" evidence="1">
    <location>
        <begin position="6"/>
        <end position="41"/>
    </location>
</feature>
<dbReference type="PROSITE" id="PS50222">
    <property type="entry name" value="EF_HAND_2"/>
    <property type="match status" value="2"/>
</dbReference>
<dbReference type="InterPro" id="IPR002048">
    <property type="entry name" value="EF_hand_dom"/>
</dbReference>
<dbReference type="Pfam" id="PF00036">
    <property type="entry name" value="EF-hand_1"/>
    <property type="match status" value="1"/>
</dbReference>
<dbReference type="Pfam" id="PF13202">
    <property type="entry name" value="EF-hand_5"/>
    <property type="match status" value="1"/>
</dbReference>
<dbReference type="PROSITE" id="PS00018">
    <property type="entry name" value="EF_HAND_1"/>
    <property type="match status" value="2"/>
</dbReference>
<protein>
    <submittedName>
        <fullName evidence="2">EF-hand domain-containing protein</fullName>
    </submittedName>
</protein>
<reference evidence="2 3" key="1">
    <citation type="submission" date="2023-08" db="EMBL/GenBank/DDBJ databases">
        <authorList>
            <person name="Girao M."/>
            <person name="Carvalho M.F."/>
        </authorList>
    </citation>
    <scope>NUCLEOTIDE SEQUENCE [LARGE SCALE GENOMIC DNA]</scope>
    <source>
        <strain evidence="2 3">CT-R113</strain>
    </source>
</reference>
<keyword evidence="3" id="KW-1185">Reference proteome</keyword>
<dbReference type="CDD" id="cd00051">
    <property type="entry name" value="EFh"/>
    <property type="match status" value="1"/>
</dbReference>
<evidence type="ECO:0000313" key="3">
    <source>
        <dbReference type="Proteomes" id="UP001356095"/>
    </source>
</evidence>
<organism evidence="2 3">
    <name type="scientific">Nocardiopsis codii</name>
    <dbReference type="NCBI Taxonomy" id="3065942"/>
    <lineage>
        <taxon>Bacteria</taxon>
        <taxon>Bacillati</taxon>
        <taxon>Actinomycetota</taxon>
        <taxon>Actinomycetes</taxon>
        <taxon>Streptosporangiales</taxon>
        <taxon>Nocardiopsidaceae</taxon>
        <taxon>Nocardiopsis</taxon>
    </lineage>
</organism>